<dbReference type="PROSITE" id="PS00920">
    <property type="entry name" value="NITRIL_CHT_1"/>
    <property type="match status" value="1"/>
</dbReference>
<gene>
    <name evidence="7" type="ORF">B0T21DRAFT_319200</name>
</gene>
<dbReference type="Gene3D" id="3.60.110.10">
    <property type="entry name" value="Carbon-nitrogen hydrolase"/>
    <property type="match status" value="1"/>
</dbReference>
<evidence type="ECO:0000259" key="6">
    <source>
        <dbReference type="PROSITE" id="PS50263"/>
    </source>
</evidence>
<dbReference type="InterPro" id="IPR000132">
    <property type="entry name" value="Nitrilase/CN_hydratase_CS"/>
</dbReference>
<evidence type="ECO:0000256" key="3">
    <source>
        <dbReference type="ARBA" id="ARBA00036406"/>
    </source>
</evidence>
<dbReference type="EC" id="3.5.5.1" evidence="4"/>
<dbReference type="InterPro" id="IPR044149">
    <property type="entry name" value="Nitrilases_CHs"/>
</dbReference>
<accession>A0AA40DSF1</accession>
<evidence type="ECO:0000313" key="8">
    <source>
        <dbReference type="Proteomes" id="UP001172159"/>
    </source>
</evidence>
<dbReference type="Pfam" id="PF00795">
    <property type="entry name" value="CN_hydrolase"/>
    <property type="match status" value="1"/>
</dbReference>
<evidence type="ECO:0000256" key="1">
    <source>
        <dbReference type="ARBA" id="ARBA00008129"/>
    </source>
</evidence>
<dbReference type="PANTHER" id="PTHR46044">
    <property type="entry name" value="NITRILASE"/>
    <property type="match status" value="1"/>
</dbReference>
<dbReference type="EMBL" id="JAUKTV010000015">
    <property type="protein sequence ID" value="KAK0714469.1"/>
    <property type="molecule type" value="Genomic_DNA"/>
</dbReference>
<dbReference type="InterPro" id="IPR003010">
    <property type="entry name" value="C-N_Hydrolase"/>
</dbReference>
<comment type="catalytic activity">
    <reaction evidence="3">
        <text>a nitrile + 2 H2O = a carboxylate + NH4(+)</text>
        <dbReference type="Rhea" id="RHEA:21724"/>
        <dbReference type="ChEBI" id="CHEBI:15377"/>
        <dbReference type="ChEBI" id="CHEBI:18379"/>
        <dbReference type="ChEBI" id="CHEBI:28938"/>
        <dbReference type="ChEBI" id="CHEBI:29067"/>
        <dbReference type="EC" id="3.5.5.1"/>
    </reaction>
</comment>
<protein>
    <recommendedName>
        <fullName evidence="4">nitrilase</fullName>
        <ecNumber evidence="4">3.5.5.1</ecNumber>
    </recommendedName>
</protein>
<dbReference type="GO" id="GO:0000257">
    <property type="term" value="F:nitrilase activity"/>
    <property type="evidence" value="ECO:0007669"/>
    <property type="project" value="UniProtKB-EC"/>
</dbReference>
<dbReference type="PROSITE" id="PS50263">
    <property type="entry name" value="CN_HYDROLASE"/>
    <property type="match status" value="1"/>
</dbReference>
<evidence type="ECO:0000256" key="4">
    <source>
        <dbReference type="ARBA" id="ARBA00039045"/>
    </source>
</evidence>
<reference evidence="7" key="1">
    <citation type="submission" date="2023-06" db="EMBL/GenBank/DDBJ databases">
        <title>Genome-scale phylogeny and comparative genomics of the fungal order Sordariales.</title>
        <authorList>
            <consortium name="Lawrence Berkeley National Laboratory"/>
            <person name="Hensen N."/>
            <person name="Bonometti L."/>
            <person name="Westerberg I."/>
            <person name="Brannstrom I.O."/>
            <person name="Guillou S."/>
            <person name="Cros-Aarteil S."/>
            <person name="Calhoun S."/>
            <person name="Haridas S."/>
            <person name="Kuo A."/>
            <person name="Mondo S."/>
            <person name="Pangilinan J."/>
            <person name="Riley R."/>
            <person name="Labutti K."/>
            <person name="Andreopoulos B."/>
            <person name="Lipzen A."/>
            <person name="Chen C."/>
            <person name="Yanf M."/>
            <person name="Daum C."/>
            <person name="Ng V."/>
            <person name="Clum A."/>
            <person name="Steindorff A."/>
            <person name="Ohm R."/>
            <person name="Martin F."/>
            <person name="Silar P."/>
            <person name="Natvig D."/>
            <person name="Lalanne C."/>
            <person name="Gautier V."/>
            <person name="Ament-Velasquez S.L."/>
            <person name="Kruys A."/>
            <person name="Hutchinson M.I."/>
            <person name="Powell A.J."/>
            <person name="Barry K."/>
            <person name="Miller A.N."/>
            <person name="Grigoriev I.V."/>
            <person name="Debuchy R."/>
            <person name="Gladieux P."/>
            <person name="Thoren M.H."/>
            <person name="Johannesson H."/>
        </authorList>
    </citation>
    <scope>NUCLEOTIDE SEQUENCE</scope>
    <source>
        <strain evidence="7">CBS 540.89</strain>
    </source>
</reference>
<feature type="domain" description="CN hydrolase" evidence="6">
    <location>
        <begin position="5"/>
        <end position="55"/>
    </location>
</feature>
<comment type="similarity">
    <text evidence="1">Belongs to the carbon-nitrogen hydrolase superfamily. Nitrilase family.</text>
</comment>
<keyword evidence="8" id="KW-1185">Reference proteome</keyword>
<dbReference type="PANTHER" id="PTHR46044:SF14">
    <property type="entry name" value="ARYLACETONITRILASE"/>
    <property type="match status" value="1"/>
</dbReference>
<keyword evidence="2" id="KW-0378">Hydrolase</keyword>
<evidence type="ECO:0000313" key="7">
    <source>
        <dbReference type="EMBL" id="KAK0714469.1"/>
    </source>
</evidence>
<evidence type="ECO:0000256" key="5">
    <source>
        <dbReference type="PROSITE-ProRule" id="PRU10139"/>
    </source>
</evidence>
<dbReference type="Proteomes" id="UP001172159">
    <property type="component" value="Unassembled WGS sequence"/>
</dbReference>
<comment type="caution">
    <text evidence="7">The sequence shown here is derived from an EMBL/GenBank/DDBJ whole genome shotgun (WGS) entry which is preliminary data.</text>
</comment>
<dbReference type="GO" id="GO:0016836">
    <property type="term" value="F:hydro-lyase activity"/>
    <property type="evidence" value="ECO:0007669"/>
    <property type="project" value="UniProtKB-ARBA"/>
</dbReference>
<feature type="active site" description="Proton acceptor" evidence="5">
    <location>
        <position position="45"/>
    </location>
</feature>
<organism evidence="7 8">
    <name type="scientific">Apiosordaria backusii</name>
    <dbReference type="NCBI Taxonomy" id="314023"/>
    <lineage>
        <taxon>Eukaryota</taxon>
        <taxon>Fungi</taxon>
        <taxon>Dikarya</taxon>
        <taxon>Ascomycota</taxon>
        <taxon>Pezizomycotina</taxon>
        <taxon>Sordariomycetes</taxon>
        <taxon>Sordariomycetidae</taxon>
        <taxon>Sordariales</taxon>
        <taxon>Lasiosphaeriaceae</taxon>
        <taxon>Apiosordaria</taxon>
    </lineage>
</organism>
<name>A0AA40DSF1_9PEZI</name>
<dbReference type="InterPro" id="IPR036526">
    <property type="entry name" value="C-N_Hydrolase_sf"/>
</dbReference>
<sequence length="55" mass="6140">MAASLRVAVIQSEPVYLDLTATIKKSYRLIIEAAESGAKLIAFPEYWVPGYPVWI</sequence>
<dbReference type="AlphaFoldDB" id="A0AA40DSF1"/>
<dbReference type="SUPFAM" id="SSF56317">
    <property type="entry name" value="Carbon-nitrogen hydrolase"/>
    <property type="match status" value="1"/>
</dbReference>
<evidence type="ECO:0000256" key="2">
    <source>
        <dbReference type="ARBA" id="ARBA00022801"/>
    </source>
</evidence>
<proteinExistence type="inferred from homology"/>